<dbReference type="NCBIfam" id="NF033103">
    <property type="entry name" value="bla_class_A"/>
    <property type="match status" value="1"/>
</dbReference>
<dbReference type="GO" id="GO:0008800">
    <property type="term" value="F:beta-lactamase activity"/>
    <property type="evidence" value="ECO:0007669"/>
    <property type="project" value="UniProtKB-EC"/>
</dbReference>
<dbReference type="AlphaFoldDB" id="A0A158HLE8"/>
<dbReference type="InterPro" id="IPR012338">
    <property type="entry name" value="Beta-lactam/transpept-like"/>
</dbReference>
<dbReference type="PANTHER" id="PTHR35333">
    <property type="entry name" value="BETA-LACTAMASE"/>
    <property type="match status" value="1"/>
</dbReference>
<dbReference type="SUPFAM" id="SSF56601">
    <property type="entry name" value="beta-lactamase/transpeptidase-like"/>
    <property type="match status" value="1"/>
</dbReference>
<evidence type="ECO:0000256" key="3">
    <source>
        <dbReference type="ARBA" id="ARBA00012865"/>
    </source>
</evidence>
<proteinExistence type="inferred from homology"/>
<dbReference type="Gene3D" id="3.40.710.10">
    <property type="entry name" value="DD-peptidase/beta-lactamase superfamily"/>
    <property type="match status" value="1"/>
</dbReference>
<protein>
    <recommendedName>
        <fullName evidence="3">beta-lactamase</fullName>
        <ecNumber evidence="3">3.5.2.6</ecNumber>
    </recommendedName>
</protein>
<keyword evidence="7" id="KW-1185">Reference proteome</keyword>
<evidence type="ECO:0000313" key="6">
    <source>
        <dbReference type="EMBL" id="SAL45205.1"/>
    </source>
</evidence>
<dbReference type="EMBL" id="FCOL02000008">
    <property type="protein sequence ID" value="SAL45205.1"/>
    <property type="molecule type" value="Genomic_DNA"/>
</dbReference>
<feature type="signal peptide" evidence="4">
    <location>
        <begin position="1"/>
        <end position="30"/>
    </location>
</feature>
<dbReference type="GO" id="GO:0046677">
    <property type="term" value="P:response to antibiotic"/>
    <property type="evidence" value="ECO:0007669"/>
    <property type="project" value="InterPro"/>
</dbReference>
<comment type="catalytic activity">
    <reaction evidence="1">
        <text>a beta-lactam + H2O = a substituted beta-amino acid</text>
        <dbReference type="Rhea" id="RHEA:20401"/>
        <dbReference type="ChEBI" id="CHEBI:15377"/>
        <dbReference type="ChEBI" id="CHEBI:35627"/>
        <dbReference type="ChEBI" id="CHEBI:140347"/>
        <dbReference type="EC" id="3.5.2.6"/>
    </reaction>
</comment>
<comment type="caution">
    <text evidence="6">The sequence shown here is derived from an EMBL/GenBank/DDBJ whole genome shotgun (WGS) entry which is preliminary data.</text>
</comment>
<gene>
    <name evidence="6" type="ORF">AWB67_01892</name>
</gene>
<dbReference type="RefSeq" id="WP_087655968.1">
    <property type="nucleotide sequence ID" value="NZ_FCOL02000008.1"/>
</dbReference>
<evidence type="ECO:0000256" key="2">
    <source>
        <dbReference type="ARBA" id="ARBA00009009"/>
    </source>
</evidence>
<reference evidence="6" key="1">
    <citation type="submission" date="2016-01" db="EMBL/GenBank/DDBJ databases">
        <authorList>
            <person name="Peeters C."/>
        </authorList>
    </citation>
    <scope>NUCLEOTIDE SEQUENCE [LARGE SCALE GENOMIC DNA]</scope>
    <source>
        <strain evidence="6">LMG 22937</strain>
    </source>
</reference>
<dbReference type="EC" id="3.5.2.6" evidence="3"/>
<keyword evidence="4" id="KW-0732">Signal</keyword>
<dbReference type="InterPro" id="IPR045155">
    <property type="entry name" value="Beta-lactam_cat"/>
</dbReference>
<feature type="chain" id="PRO_5011112642" description="beta-lactamase" evidence="4">
    <location>
        <begin position="31"/>
        <end position="292"/>
    </location>
</feature>
<feature type="domain" description="Beta-lactamase class A catalytic" evidence="5">
    <location>
        <begin position="48"/>
        <end position="265"/>
    </location>
</feature>
<name>A0A158HLE8_9BURK</name>
<dbReference type="PROSITE" id="PS51257">
    <property type="entry name" value="PROKAR_LIPOPROTEIN"/>
    <property type="match status" value="1"/>
</dbReference>
<organism evidence="6 7">
    <name type="scientific">Caballeronia terrestris</name>
    <dbReference type="NCBI Taxonomy" id="1226301"/>
    <lineage>
        <taxon>Bacteria</taxon>
        <taxon>Pseudomonadati</taxon>
        <taxon>Pseudomonadota</taxon>
        <taxon>Betaproteobacteria</taxon>
        <taxon>Burkholderiales</taxon>
        <taxon>Burkholderiaceae</taxon>
        <taxon>Caballeronia</taxon>
    </lineage>
</organism>
<evidence type="ECO:0000256" key="4">
    <source>
        <dbReference type="SAM" id="SignalP"/>
    </source>
</evidence>
<dbReference type="Proteomes" id="UP000054925">
    <property type="component" value="Unassembled WGS sequence"/>
</dbReference>
<evidence type="ECO:0000256" key="1">
    <source>
        <dbReference type="ARBA" id="ARBA00001526"/>
    </source>
</evidence>
<evidence type="ECO:0000259" key="5">
    <source>
        <dbReference type="Pfam" id="PF13354"/>
    </source>
</evidence>
<accession>A0A158HLE8</accession>
<dbReference type="Pfam" id="PF13354">
    <property type="entry name" value="Beta-lactamase2"/>
    <property type="match status" value="1"/>
</dbReference>
<sequence length="292" mass="31337">MTHSPVRRAWLAAAISIPFASACMSSPADASAASRLKALEDASKGRLGVSALNTADGSRIDYRADERFAFCSTFKVVLSSAILTRSARDEGLLARRIRYGQSDIVANSPVTSKHVADGMTVGELCAAALQYSDNAAANLLIRLHGESPADVTAYARSIGDTEFRLDRMETELNTAIPGDPRDTTTPAAMALTLQRLALGNALGVAQRDQLQTWMRANTTGDKRIRAGVPRDWQVADKTGTGDYGTSNDIAVLWPPAKPPIVLVIYFTQREQDAKARDDVLASAARIVAEKFG</sequence>
<dbReference type="InterPro" id="IPR000871">
    <property type="entry name" value="Beta-lactam_class-A"/>
</dbReference>
<dbReference type="OrthoDB" id="9784149at2"/>
<dbReference type="PRINTS" id="PR00118">
    <property type="entry name" value="BLACTAMASEA"/>
</dbReference>
<dbReference type="GO" id="GO:0030655">
    <property type="term" value="P:beta-lactam antibiotic catabolic process"/>
    <property type="evidence" value="ECO:0007669"/>
    <property type="project" value="InterPro"/>
</dbReference>
<comment type="similarity">
    <text evidence="2">Belongs to the class-A beta-lactamase family.</text>
</comment>
<evidence type="ECO:0000313" key="7">
    <source>
        <dbReference type="Proteomes" id="UP000054925"/>
    </source>
</evidence>
<dbReference type="PANTHER" id="PTHR35333:SF3">
    <property type="entry name" value="BETA-LACTAMASE-TYPE TRANSPEPTIDASE FOLD CONTAINING PROTEIN"/>
    <property type="match status" value="1"/>
</dbReference>